<protein>
    <submittedName>
        <fullName evidence="1">Uncharacterized protein</fullName>
    </submittedName>
</protein>
<dbReference type="AlphaFoldDB" id="A0A2T3A1W3"/>
<keyword evidence="2" id="KW-1185">Reference proteome</keyword>
<reference evidence="1 2" key="1">
    <citation type="journal article" date="2018" name="Mycol. Prog.">
        <title>Coniella lustricola, a new species from submerged detritus.</title>
        <authorList>
            <person name="Raudabaugh D.B."/>
            <person name="Iturriaga T."/>
            <person name="Carver A."/>
            <person name="Mondo S."/>
            <person name="Pangilinan J."/>
            <person name="Lipzen A."/>
            <person name="He G."/>
            <person name="Amirebrahimi M."/>
            <person name="Grigoriev I.V."/>
            <person name="Miller A.N."/>
        </authorList>
    </citation>
    <scope>NUCLEOTIDE SEQUENCE [LARGE SCALE GENOMIC DNA]</scope>
    <source>
        <strain evidence="1 2">B22-T-1</strain>
    </source>
</reference>
<name>A0A2T3A1W3_9PEZI</name>
<evidence type="ECO:0000313" key="2">
    <source>
        <dbReference type="Proteomes" id="UP000241462"/>
    </source>
</evidence>
<organism evidence="1 2">
    <name type="scientific">Coniella lustricola</name>
    <dbReference type="NCBI Taxonomy" id="2025994"/>
    <lineage>
        <taxon>Eukaryota</taxon>
        <taxon>Fungi</taxon>
        <taxon>Dikarya</taxon>
        <taxon>Ascomycota</taxon>
        <taxon>Pezizomycotina</taxon>
        <taxon>Sordariomycetes</taxon>
        <taxon>Sordariomycetidae</taxon>
        <taxon>Diaporthales</taxon>
        <taxon>Schizoparmaceae</taxon>
        <taxon>Coniella</taxon>
    </lineage>
</organism>
<evidence type="ECO:0000313" key="1">
    <source>
        <dbReference type="EMBL" id="PSR81375.1"/>
    </source>
</evidence>
<sequence length="214" mass="24695">MTTYRPLGFFVVDPWTELSATRYPWSLCLGISSPFFVSFIASRRCKLYESEGCESIDTSHRNKKGSQNCWSRFCCPISYVHIENERSMRLSRPVDICRLGDKMMHLSMSGMHMQTRLPTKAHSQDIYPKTFGCSFPCNWKLRMNQHALLCAEHLSLDRPNHSSQGCNLRIFRNMKQIFGTVRSDVKLKVMEILTSTCLHVIPSVVECNERTESV</sequence>
<dbReference type="Proteomes" id="UP000241462">
    <property type="component" value="Unassembled WGS sequence"/>
</dbReference>
<gene>
    <name evidence="1" type="ORF">BD289DRAFT_42763</name>
</gene>
<dbReference type="EMBL" id="KZ678505">
    <property type="protein sequence ID" value="PSR81375.1"/>
    <property type="molecule type" value="Genomic_DNA"/>
</dbReference>
<accession>A0A2T3A1W3</accession>
<dbReference type="InParanoid" id="A0A2T3A1W3"/>
<proteinExistence type="predicted"/>